<gene>
    <name evidence="3" type="ORF">GETHED_07040</name>
</gene>
<feature type="region of interest" description="Disordered" evidence="1">
    <location>
        <begin position="1"/>
        <end position="27"/>
    </location>
</feature>
<dbReference type="Pfam" id="PF09699">
    <property type="entry name" value="Paired_CXXCH_1"/>
    <property type="match status" value="1"/>
</dbReference>
<evidence type="ECO:0000256" key="1">
    <source>
        <dbReference type="SAM" id="MobiDB-lite"/>
    </source>
</evidence>
<evidence type="ECO:0000259" key="2">
    <source>
        <dbReference type="Pfam" id="PF09699"/>
    </source>
</evidence>
<keyword evidence="4" id="KW-1185">Reference proteome</keyword>
<proteinExistence type="predicted"/>
<feature type="compositionally biased region" description="Pro residues" evidence="1">
    <location>
        <begin position="9"/>
        <end position="20"/>
    </location>
</feature>
<name>A0ABQ5PV62_9BACT</name>
<dbReference type="InterPro" id="IPR010177">
    <property type="entry name" value="Paired_CXXCH_1"/>
</dbReference>
<evidence type="ECO:0000313" key="4">
    <source>
        <dbReference type="Proteomes" id="UP001165044"/>
    </source>
</evidence>
<comment type="caution">
    <text evidence="3">The sequence shown here is derived from an EMBL/GenBank/DDBJ whole genome shotgun (WGS) entry which is preliminary data.</text>
</comment>
<dbReference type="EMBL" id="BSDC01000001">
    <property type="protein sequence ID" value="GLH66340.1"/>
    <property type="molecule type" value="Genomic_DNA"/>
</dbReference>
<dbReference type="SUPFAM" id="SSF48695">
    <property type="entry name" value="Multiheme cytochromes"/>
    <property type="match status" value="1"/>
</dbReference>
<dbReference type="InterPro" id="IPR036280">
    <property type="entry name" value="Multihaem_cyt_sf"/>
</dbReference>
<dbReference type="Gene3D" id="1.10.1130.10">
    <property type="entry name" value="Flavocytochrome C3, Chain A"/>
    <property type="match status" value="1"/>
</dbReference>
<reference evidence="3" key="1">
    <citation type="journal article" date="2023" name="Antonie Van Leeuwenhoek">
        <title>Mesoterricola silvestris gen. nov., sp. nov., Mesoterricola sediminis sp. nov., Geothrix oryzae sp. nov., Geothrix edaphica sp. nov., Geothrix rubra sp. nov., and Geothrix limicola sp. nov., six novel members of Acidobacteriota isolated from soils.</title>
        <authorList>
            <person name="Itoh H."/>
            <person name="Sugisawa Y."/>
            <person name="Mise K."/>
            <person name="Xu Z."/>
            <person name="Kuniyasu M."/>
            <person name="Ushijima N."/>
            <person name="Kawano K."/>
            <person name="Kobayashi E."/>
            <person name="Shiratori Y."/>
            <person name="Masuda Y."/>
            <person name="Senoo K."/>
        </authorList>
    </citation>
    <scope>NUCLEOTIDE SEQUENCE</scope>
    <source>
        <strain evidence="3">Red802</strain>
    </source>
</reference>
<dbReference type="Proteomes" id="UP001165044">
    <property type="component" value="Unassembled WGS sequence"/>
</dbReference>
<feature type="region of interest" description="Disordered" evidence="1">
    <location>
        <begin position="196"/>
        <end position="217"/>
    </location>
</feature>
<evidence type="ECO:0000313" key="3">
    <source>
        <dbReference type="EMBL" id="GLH66340.1"/>
    </source>
</evidence>
<accession>A0ABQ5PV62</accession>
<organism evidence="3 4">
    <name type="scientific">Geothrix edaphica</name>
    <dbReference type="NCBI Taxonomy" id="2927976"/>
    <lineage>
        <taxon>Bacteria</taxon>
        <taxon>Pseudomonadati</taxon>
        <taxon>Acidobacteriota</taxon>
        <taxon>Holophagae</taxon>
        <taxon>Holophagales</taxon>
        <taxon>Holophagaceae</taxon>
        <taxon>Geothrix</taxon>
    </lineage>
</organism>
<feature type="domain" description="Doubled CXXCH motif" evidence="2">
    <location>
        <begin position="115"/>
        <end position="158"/>
    </location>
</feature>
<protein>
    <recommendedName>
        <fullName evidence="2">Doubled CXXCH motif domain-containing protein</fullName>
    </recommendedName>
</protein>
<sequence length="217" mass="23471">MTKLLRPATPAPIPPPPRGPAPRKDPLMRLPTLSTLAAGLLILLGPAVFADPPAAKPLSGTKVEGPAAPEGLQVPSPPFSEGIFPCTSCHDGKSMKPNLKRRELTDMHTDIALHHGPASRWCLDCHDANNRDSLHLASGEKVPFTASYQLCGQCHGDKLRDWRVGVHGKRTGSWNGPKQYLLCVNCHNPHTPRFQALKPMPAPTPPEQIQTRKGGAR</sequence>